<organism evidence="1 2">
    <name type="scientific">Oryzias latipes</name>
    <name type="common">Japanese rice fish</name>
    <name type="synonym">Japanese killifish</name>
    <dbReference type="NCBI Taxonomy" id="8090"/>
    <lineage>
        <taxon>Eukaryota</taxon>
        <taxon>Metazoa</taxon>
        <taxon>Chordata</taxon>
        <taxon>Craniata</taxon>
        <taxon>Vertebrata</taxon>
        <taxon>Euteleostomi</taxon>
        <taxon>Actinopterygii</taxon>
        <taxon>Neopterygii</taxon>
        <taxon>Teleostei</taxon>
        <taxon>Neoteleostei</taxon>
        <taxon>Acanthomorphata</taxon>
        <taxon>Ovalentaria</taxon>
        <taxon>Atherinomorphae</taxon>
        <taxon>Beloniformes</taxon>
        <taxon>Adrianichthyidae</taxon>
        <taxon>Oryziinae</taxon>
        <taxon>Oryzias</taxon>
    </lineage>
</organism>
<reference evidence="1" key="3">
    <citation type="submission" date="2025-08" db="UniProtKB">
        <authorList>
            <consortium name="Ensembl"/>
        </authorList>
    </citation>
    <scope>IDENTIFICATION</scope>
    <source>
        <strain evidence="1">HNI</strain>
    </source>
</reference>
<proteinExistence type="predicted"/>
<dbReference type="Proteomes" id="UP000265180">
    <property type="component" value="Chromosome 21"/>
</dbReference>
<reference evidence="1" key="4">
    <citation type="submission" date="2025-09" db="UniProtKB">
        <authorList>
            <consortium name="Ensembl"/>
        </authorList>
    </citation>
    <scope>IDENTIFICATION</scope>
    <source>
        <strain evidence="1">HNI</strain>
    </source>
</reference>
<evidence type="ECO:0000313" key="2">
    <source>
        <dbReference type="Proteomes" id="UP000265180"/>
    </source>
</evidence>
<reference evidence="1 2" key="2">
    <citation type="submission" date="2017-04" db="EMBL/GenBank/DDBJ databases">
        <title>CpG methylation of centromeres and impact of large insertions on vertebrate speciation.</title>
        <authorList>
            <person name="Ichikawa K."/>
            <person name="Yoshimura J."/>
            <person name="Morishita S."/>
        </authorList>
    </citation>
    <scope>NUCLEOTIDE SEQUENCE</scope>
    <source>
        <strain evidence="1 2">HNI</strain>
    </source>
</reference>
<dbReference type="Ensembl" id="ENSORLT00020004266.1">
    <property type="protein sequence ID" value="ENSORLP00020006630.1"/>
    <property type="gene ID" value="ENSORLG00020000156.1"/>
</dbReference>
<sequence>PLPQRMRYTPARTRNIGLCALWSGSLLLGSVLDQLRKISYYSP</sequence>
<accession>A0A3P9KDV8</accession>
<protein>
    <submittedName>
        <fullName evidence="1">Uncharacterized protein</fullName>
    </submittedName>
</protein>
<name>A0A3P9KDV8_ORYLA</name>
<dbReference type="AlphaFoldDB" id="A0A3P9KDV8"/>
<evidence type="ECO:0000313" key="1">
    <source>
        <dbReference type="Ensembl" id="ENSORLP00020006630.1"/>
    </source>
</evidence>
<reference key="1">
    <citation type="journal article" date="2007" name="Nature">
        <title>The medaka draft genome and insights into vertebrate genome evolution.</title>
        <authorList>
            <person name="Kasahara M."/>
            <person name="Naruse K."/>
            <person name="Sasaki S."/>
            <person name="Nakatani Y."/>
            <person name="Qu W."/>
            <person name="Ahsan B."/>
            <person name="Yamada T."/>
            <person name="Nagayasu Y."/>
            <person name="Doi K."/>
            <person name="Kasai Y."/>
            <person name="Jindo T."/>
            <person name="Kobayashi D."/>
            <person name="Shimada A."/>
            <person name="Toyoda A."/>
            <person name="Kuroki Y."/>
            <person name="Fujiyama A."/>
            <person name="Sasaki T."/>
            <person name="Shimizu A."/>
            <person name="Asakawa S."/>
            <person name="Shimizu N."/>
            <person name="Hashimoto S."/>
            <person name="Yang J."/>
            <person name="Lee Y."/>
            <person name="Matsushima K."/>
            <person name="Sugano S."/>
            <person name="Sakaizumi M."/>
            <person name="Narita T."/>
            <person name="Ohishi K."/>
            <person name="Haga S."/>
            <person name="Ohta F."/>
            <person name="Nomoto H."/>
            <person name="Nogata K."/>
            <person name="Morishita T."/>
            <person name="Endo T."/>
            <person name="Shin-I T."/>
            <person name="Takeda H."/>
            <person name="Morishita S."/>
            <person name="Kohara Y."/>
        </authorList>
    </citation>
    <scope>NUCLEOTIDE SEQUENCE [LARGE SCALE GENOMIC DNA]</scope>
    <source>
        <strain>Hd-rR</strain>
    </source>
</reference>